<comment type="caution">
    <text evidence="9">The sequence shown here is derived from an EMBL/GenBank/DDBJ whole genome shotgun (WGS) entry which is preliminary data.</text>
</comment>
<dbReference type="SUPFAM" id="SSF51905">
    <property type="entry name" value="FAD/NAD(P)-binding domain"/>
    <property type="match status" value="1"/>
</dbReference>
<dbReference type="AlphaFoldDB" id="A0A086P7M5"/>
<evidence type="ECO:0000313" key="9">
    <source>
        <dbReference type="EMBL" id="KFG89393.1"/>
    </source>
</evidence>
<comment type="similarity">
    <text evidence="2 6">Belongs to the FAD-dependent glycerol-3-phosphate dehydrogenase family.</text>
</comment>
<keyword evidence="10" id="KW-1185">Reference proteome</keyword>
<evidence type="ECO:0000313" key="10">
    <source>
        <dbReference type="Proteomes" id="UP000024284"/>
    </source>
</evidence>
<evidence type="ECO:0000256" key="2">
    <source>
        <dbReference type="ARBA" id="ARBA00007330"/>
    </source>
</evidence>
<keyword evidence="4" id="KW-0274">FAD</keyword>
<evidence type="ECO:0000256" key="3">
    <source>
        <dbReference type="ARBA" id="ARBA00022630"/>
    </source>
</evidence>
<accession>A0A086P7M5</accession>
<protein>
    <recommendedName>
        <fullName evidence="6">Glycerol-3-phosphate dehydrogenase</fullName>
        <ecNumber evidence="6">1.1.5.3</ecNumber>
    </recommendedName>
</protein>
<dbReference type="EC" id="1.1.5.3" evidence="6"/>
<dbReference type="InterPro" id="IPR031656">
    <property type="entry name" value="DAO_C"/>
</dbReference>
<evidence type="ECO:0000256" key="4">
    <source>
        <dbReference type="ARBA" id="ARBA00022827"/>
    </source>
</evidence>
<dbReference type="PATRIC" id="fig|1219045.3.peg.2874"/>
<comment type="cofactor">
    <cofactor evidence="1 6">
        <name>FAD</name>
        <dbReference type="ChEBI" id="CHEBI:57692"/>
    </cofactor>
</comment>
<dbReference type="Proteomes" id="UP000024284">
    <property type="component" value="Unassembled WGS sequence"/>
</dbReference>
<organism evidence="9 10">
    <name type="scientific">Sphingobium herbicidovorans (strain ATCC 700291 / DSM 11019 / CCUG 56400 / KCTC 2939 / LMG 18315 / NBRC 16415 / MH)</name>
    <name type="common">Sphingomonas herbicidovorans</name>
    <dbReference type="NCBI Taxonomy" id="1219045"/>
    <lineage>
        <taxon>Bacteria</taxon>
        <taxon>Pseudomonadati</taxon>
        <taxon>Pseudomonadota</taxon>
        <taxon>Alphaproteobacteria</taxon>
        <taxon>Sphingomonadales</taxon>
        <taxon>Sphingomonadaceae</taxon>
        <taxon>Sphingobium</taxon>
    </lineage>
</organism>
<keyword evidence="5 6" id="KW-0560">Oxidoreductase</keyword>
<dbReference type="Gene3D" id="3.50.50.60">
    <property type="entry name" value="FAD/NAD(P)-binding domain"/>
    <property type="match status" value="1"/>
</dbReference>
<gene>
    <name evidence="9" type="ORF">BV98_002832</name>
</gene>
<evidence type="ECO:0000256" key="1">
    <source>
        <dbReference type="ARBA" id="ARBA00001974"/>
    </source>
</evidence>
<dbReference type="InterPro" id="IPR036188">
    <property type="entry name" value="FAD/NAD-bd_sf"/>
</dbReference>
<evidence type="ECO:0000259" key="7">
    <source>
        <dbReference type="Pfam" id="PF01266"/>
    </source>
</evidence>
<dbReference type="Gene3D" id="3.30.9.10">
    <property type="entry name" value="D-Amino Acid Oxidase, subunit A, domain 2"/>
    <property type="match status" value="1"/>
</dbReference>
<reference evidence="9" key="1">
    <citation type="submission" date="2014-08" db="EMBL/GenBank/DDBJ databases">
        <title>Draft genome sequences of Sphingobium herbicidovorans.</title>
        <authorList>
            <person name="Gan H.M."/>
            <person name="Gan H.Y."/>
            <person name="Savka M.A."/>
        </authorList>
    </citation>
    <scope>NUCLEOTIDE SEQUENCE [LARGE SCALE GENOMIC DNA]</scope>
    <source>
        <strain evidence="9">NBRC 16415</strain>
    </source>
</reference>
<dbReference type="InterPro" id="IPR006076">
    <property type="entry name" value="FAD-dep_OxRdtase"/>
</dbReference>
<dbReference type="PANTHER" id="PTHR11985:SF15">
    <property type="entry name" value="GLYCEROL-3-PHOSPHATE DEHYDROGENASE, MITOCHONDRIAL"/>
    <property type="match status" value="1"/>
</dbReference>
<dbReference type="GO" id="GO:0046168">
    <property type="term" value="P:glycerol-3-phosphate catabolic process"/>
    <property type="evidence" value="ECO:0007669"/>
    <property type="project" value="TreeGrafter"/>
</dbReference>
<evidence type="ECO:0000256" key="5">
    <source>
        <dbReference type="ARBA" id="ARBA00023002"/>
    </source>
</evidence>
<dbReference type="GO" id="GO:0004368">
    <property type="term" value="F:glycerol-3-phosphate dehydrogenase (quinone) activity"/>
    <property type="evidence" value="ECO:0007669"/>
    <property type="project" value="UniProtKB-EC"/>
</dbReference>
<dbReference type="InterPro" id="IPR038299">
    <property type="entry name" value="DAO_C_sf"/>
</dbReference>
<feature type="domain" description="Alpha-glycerophosphate oxidase C-terminal" evidence="8">
    <location>
        <begin position="395"/>
        <end position="493"/>
    </location>
</feature>
<keyword evidence="3 6" id="KW-0285">Flavoprotein</keyword>
<dbReference type="GO" id="GO:0009331">
    <property type="term" value="C:glycerol-3-phosphate dehydrogenase (FAD) complex"/>
    <property type="evidence" value="ECO:0007669"/>
    <property type="project" value="UniProtKB-UniRule"/>
</dbReference>
<dbReference type="RefSeq" id="WP_051908372.1">
    <property type="nucleotide sequence ID" value="NZ_BCZD01000031.1"/>
</dbReference>
<dbReference type="InterPro" id="IPR000447">
    <property type="entry name" value="G3P_DH_FAD-dep"/>
</dbReference>
<feature type="domain" description="FAD dependent oxidoreductase" evidence="7">
    <location>
        <begin position="21"/>
        <end position="373"/>
    </location>
</feature>
<dbReference type="PROSITE" id="PS00977">
    <property type="entry name" value="FAD_G3PDH_1"/>
    <property type="match status" value="1"/>
</dbReference>
<dbReference type="NCBIfam" id="NF008899">
    <property type="entry name" value="PRK12266.1"/>
    <property type="match status" value="1"/>
</dbReference>
<proteinExistence type="inferred from homology"/>
<dbReference type="STRING" id="76947.GCA_002080435_02982"/>
<dbReference type="PRINTS" id="PR01001">
    <property type="entry name" value="FADG3PDH"/>
</dbReference>
<dbReference type="Pfam" id="PF16901">
    <property type="entry name" value="DAO_C"/>
    <property type="match status" value="1"/>
</dbReference>
<dbReference type="Gene3D" id="1.10.8.870">
    <property type="entry name" value="Alpha-glycerophosphate oxidase, cap domain"/>
    <property type="match status" value="1"/>
</dbReference>
<dbReference type="OrthoDB" id="9766796at2"/>
<comment type="catalytic activity">
    <reaction evidence="6">
        <text>a quinone + sn-glycerol 3-phosphate = dihydroxyacetone phosphate + a quinol</text>
        <dbReference type="Rhea" id="RHEA:18977"/>
        <dbReference type="ChEBI" id="CHEBI:24646"/>
        <dbReference type="ChEBI" id="CHEBI:57597"/>
        <dbReference type="ChEBI" id="CHEBI:57642"/>
        <dbReference type="ChEBI" id="CHEBI:132124"/>
        <dbReference type="EC" id="1.1.5.3"/>
    </reaction>
</comment>
<name>A0A086P7M5_SPHHM</name>
<dbReference type="EMBL" id="JFZA02000030">
    <property type="protein sequence ID" value="KFG89393.1"/>
    <property type="molecule type" value="Genomic_DNA"/>
</dbReference>
<sequence>MKNLSGPKLDEIDGGFPADFDMLVVGGGVNGAGIARDAAGRGYRLLLVEQDDLAGHTSSASTKLIHGGLRYLEYGEFRLVRESLIERERLWRMAPHIIWPLRFILPQTLSPRPAWMVRFGLFLYDHLGGRKALPATETVALDHSPFGDGLADRRGRAFLYSDCWVDDSRLVVLNALDAAERGALVRTRTRLLRARRDGAVWRATIGDARGEQEVRARILVNAAGPWVSDVIGRAGLHSDRAVRLVKGSHIVVPRLYEGDHAFTLQNADRRIVFAIPYEGRFTLIGTTEEDWTGPPRKAQIDDAEIGYLLDTAGRYFARPPKREDICWSYAGIRPLYDDKAGRSSAVTRDYVLDLDGDGPPLLSIFGGKITAYRRLAEQALNLLAAQGIETRGAWTGEAKLPGGDMAQGGFDALAASLRDQYPALPGALLRRLARAYGSRASQLLGRAQRLDDLGGTFGSDLTRAEVDYLVSKEWARTAEDILFRRSKLGLHVPPDAVDRLSAYLKGPVRNLSEERPTPLQEKE</sequence>
<dbReference type="PANTHER" id="PTHR11985">
    <property type="entry name" value="GLYCEROL-3-PHOSPHATE DEHYDROGENASE"/>
    <property type="match status" value="1"/>
</dbReference>
<dbReference type="eggNOG" id="COG0578">
    <property type="taxonomic scope" value="Bacteria"/>
</dbReference>
<evidence type="ECO:0000259" key="8">
    <source>
        <dbReference type="Pfam" id="PF16901"/>
    </source>
</evidence>
<evidence type="ECO:0000256" key="6">
    <source>
        <dbReference type="RuleBase" id="RU361217"/>
    </source>
</evidence>
<dbReference type="NCBIfam" id="NF009906">
    <property type="entry name" value="PRK13369.1"/>
    <property type="match status" value="1"/>
</dbReference>
<dbReference type="Pfam" id="PF01266">
    <property type="entry name" value="DAO"/>
    <property type="match status" value="1"/>
</dbReference>